<name>A0A195FU58_9HYME</name>
<keyword evidence="1" id="KW-0479">Metal-binding</keyword>
<accession>A0A195FU58</accession>
<reference evidence="6 7" key="1">
    <citation type="submission" date="2016-03" db="EMBL/GenBank/DDBJ databases">
        <title>Trachymyrmex septentrionalis WGS genome.</title>
        <authorList>
            <person name="Nygaard S."/>
            <person name="Hu H."/>
            <person name="Boomsma J."/>
            <person name="Zhang G."/>
        </authorList>
    </citation>
    <scope>NUCLEOTIDE SEQUENCE [LARGE SCALE GENOMIC DNA]</scope>
    <source>
        <strain evidence="6">Tsep2-gDNA-1</strain>
        <tissue evidence="6">Whole body</tissue>
    </source>
</reference>
<keyword evidence="7" id="KW-1185">Reference proteome</keyword>
<dbReference type="Pfam" id="PF02892">
    <property type="entry name" value="zf-BED"/>
    <property type="match status" value="1"/>
</dbReference>
<keyword evidence="3" id="KW-0862">Zinc</keyword>
<evidence type="ECO:0000256" key="4">
    <source>
        <dbReference type="SAM" id="MobiDB-lite"/>
    </source>
</evidence>
<feature type="domain" description="BED-type" evidence="5">
    <location>
        <begin position="77"/>
        <end position="112"/>
    </location>
</feature>
<evidence type="ECO:0000256" key="1">
    <source>
        <dbReference type="ARBA" id="ARBA00022723"/>
    </source>
</evidence>
<feature type="region of interest" description="Disordered" evidence="4">
    <location>
        <begin position="190"/>
        <end position="215"/>
    </location>
</feature>
<keyword evidence="2" id="KW-0863">Zinc-finger</keyword>
<evidence type="ECO:0000313" key="7">
    <source>
        <dbReference type="Proteomes" id="UP000078541"/>
    </source>
</evidence>
<dbReference type="InterPro" id="IPR003656">
    <property type="entry name" value="Znf_BED"/>
</dbReference>
<evidence type="ECO:0000259" key="5">
    <source>
        <dbReference type="Pfam" id="PF02892"/>
    </source>
</evidence>
<dbReference type="Proteomes" id="UP000078541">
    <property type="component" value="Unassembled WGS sequence"/>
</dbReference>
<dbReference type="AlphaFoldDB" id="A0A195FU58"/>
<evidence type="ECO:0000313" key="6">
    <source>
        <dbReference type="EMBL" id="KYN43993.1"/>
    </source>
</evidence>
<evidence type="ECO:0000256" key="2">
    <source>
        <dbReference type="ARBA" id="ARBA00022771"/>
    </source>
</evidence>
<sequence>MDIMASQERLNKNWVWKYFLKLDNSFIKCNIYSCDQTYKIQYGKIKRTIAIAKRHLYHLHNIWNEEDRLKWENDNDLIWRYFDKIGLYKVKCKFCGSFYCQAYIPCLRQHLQNHSQEMKDTVRKEIVDKSLLQYFEIDEEFNAHCKRCNLKINLLYGKDVLRYHICFKKYVCNSKYQLEDNNVNRMRQQSIPEKTGTSSHHDINRQAPRNKNQQR</sequence>
<proteinExistence type="predicted"/>
<organism evidence="6 7">
    <name type="scientific">Trachymyrmex septentrionalis</name>
    <dbReference type="NCBI Taxonomy" id="34720"/>
    <lineage>
        <taxon>Eukaryota</taxon>
        <taxon>Metazoa</taxon>
        <taxon>Ecdysozoa</taxon>
        <taxon>Arthropoda</taxon>
        <taxon>Hexapoda</taxon>
        <taxon>Insecta</taxon>
        <taxon>Pterygota</taxon>
        <taxon>Neoptera</taxon>
        <taxon>Endopterygota</taxon>
        <taxon>Hymenoptera</taxon>
        <taxon>Apocrita</taxon>
        <taxon>Aculeata</taxon>
        <taxon>Formicoidea</taxon>
        <taxon>Formicidae</taxon>
        <taxon>Myrmicinae</taxon>
        <taxon>Trachymyrmex</taxon>
    </lineage>
</organism>
<dbReference type="EMBL" id="KQ981264">
    <property type="protein sequence ID" value="KYN43993.1"/>
    <property type="molecule type" value="Genomic_DNA"/>
</dbReference>
<dbReference type="GO" id="GO:0003677">
    <property type="term" value="F:DNA binding"/>
    <property type="evidence" value="ECO:0007669"/>
    <property type="project" value="InterPro"/>
</dbReference>
<protein>
    <recommendedName>
        <fullName evidence="5">BED-type domain-containing protein</fullName>
    </recommendedName>
</protein>
<dbReference type="GO" id="GO:0008270">
    <property type="term" value="F:zinc ion binding"/>
    <property type="evidence" value="ECO:0007669"/>
    <property type="project" value="UniProtKB-KW"/>
</dbReference>
<evidence type="ECO:0000256" key="3">
    <source>
        <dbReference type="ARBA" id="ARBA00022833"/>
    </source>
</evidence>
<gene>
    <name evidence="6" type="ORF">ALC56_01531</name>
</gene>